<evidence type="ECO:0000313" key="1">
    <source>
        <dbReference type="EMBL" id="KAL3826696.1"/>
    </source>
</evidence>
<sequence length="423" mass="47366">MIVDMFVGIIECMSRDDESTSSFVRCVGPRRLVRDVLRPVAVIQVARGGIIDMRDGGKENEWNLDRAVSSRRYDYYDRLIAITSSYLALPHSLERLTALEISITLWSMTKIYNPPRASGVIPAPTLDDRPPLTIQSPQGVLLRAYMKRLRKYSVRSIATGKDLARALWSVARLVVYFEGRDETSSRAIDCSPSFEQLIPFTTRLPGEDECEFSYSFGSLMGKSVEVGTMSIIRPPLIPTPRARQTKHIRKSYDSPDEALKVVLHNEAVIMFHTLVNEIVRPPAYPISNSGGVPGEDDGIYRTKLESLSLWHVSEMLQAATTLQISHDEIIPAIIKVLQHLTSSSWRNPIRRCRNCKDISRILLSLQRLRVGTGIFDDAIDGDVDRGGDTIDIACGTVDGSDLITILVSLTYAWPNWNADAFKI</sequence>
<dbReference type="EMBL" id="JALLPB020000016">
    <property type="protein sequence ID" value="KAL3826696.1"/>
    <property type="molecule type" value="Genomic_DNA"/>
</dbReference>
<dbReference type="AlphaFoldDB" id="A0ABD3SQR1"/>
<proteinExistence type="predicted"/>
<comment type="caution">
    <text evidence="1">The sequence shown here is derived from an EMBL/GenBank/DDBJ whole genome shotgun (WGS) entry which is preliminary data.</text>
</comment>
<keyword evidence="2" id="KW-1185">Reference proteome</keyword>
<organism evidence="1 2">
    <name type="scientific">Cyclostephanos tholiformis</name>
    <dbReference type="NCBI Taxonomy" id="382380"/>
    <lineage>
        <taxon>Eukaryota</taxon>
        <taxon>Sar</taxon>
        <taxon>Stramenopiles</taxon>
        <taxon>Ochrophyta</taxon>
        <taxon>Bacillariophyta</taxon>
        <taxon>Coscinodiscophyceae</taxon>
        <taxon>Thalassiosirophycidae</taxon>
        <taxon>Stephanodiscales</taxon>
        <taxon>Stephanodiscaceae</taxon>
        <taxon>Cyclostephanos</taxon>
    </lineage>
</organism>
<name>A0ABD3SQR1_9STRA</name>
<protein>
    <submittedName>
        <fullName evidence="1">Uncharacterized protein</fullName>
    </submittedName>
</protein>
<evidence type="ECO:0000313" key="2">
    <source>
        <dbReference type="Proteomes" id="UP001530377"/>
    </source>
</evidence>
<dbReference type="Proteomes" id="UP001530377">
    <property type="component" value="Unassembled WGS sequence"/>
</dbReference>
<reference evidence="1 2" key="1">
    <citation type="submission" date="2024-10" db="EMBL/GenBank/DDBJ databases">
        <title>Updated reference genomes for cyclostephanoid diatoms.</title>
        <authorList>
            <person name="Roberts W.R."/>
            <person name="Alverson A.J."/>
        </authorList>
    </citation>
    <scope>NUCLEOTIDE SEQUENCE [LARGE SCALE GENOMIC DNA]</scope>
    <source>
        <strain evidence="1 2">AJA228-03</strain>
    </source>
</reference>
<gene>
    <name evidence="1" type="ORF">ACHAXA_001219</name>
</gene>
<accession>A0ABD3SQR1</accession>